<dbReference type="AlphaFoldDB" id="A0AAD7BJ96"/>
<name>A0AAD7BJ96_MYCRO</name>
<accession>A0AAD7BJ96</accession>
<gene>
    <name evidence="2" type="ORF">B0H17DRAFT_1112416</name>
</gene>
<evidence type="ECO:0000313" key="3">
    <source>
        <dbReference type="Proteomes" id="UP001221757"/>
    </source>
</evidence>
<evidence type="ECO:0008006" key="4">
    <source>
        <dbReference type="Google" id="ProtNLM"/>
    </source>
</evidence>
<keyword evidence="1" id="KW-0175">Coiled coil</keyword>
<evidence type="ECO:0000256" key="1">
    <source>
        <dbReference type="SAM" id="Coils"/>
    </source>
</evidence>
<dbReference type="EMBL" id="JARKIE010000648">
    <property type="protein sequence ID" value="KAJ7622696.1"/>
    <property type="molecule type" value="Genomic_DNA"/>
</dbReference>
<reference evidence="2" key="1">
    <citation type="submission" date="2023-03" db="EMBL/GenBank/DDBJ databases">
        <title>Massive genome expansion in bonnet fungi (Mycena s.s.) driven by repeated elements and novel gene families across ecological guilds.</title>
        <authorList>
            <consortium name="Lawrence Berkeley National Laboratory"/>
            <person name="Harder C.B."/>
            <person name="Miyauchi S."/>
            <person name="Viragh M."/>
            <person name="Kuo A."/>
            <person name="Thoen E."/>
            <person name="Andreopoulos B."/>
            <person name="Lu D."/>
            <person name="Skrede I."/>
            <person name="Drula E."/>
            <person name="Henrissat B."/>
            <person name="Morin E."/>
            <person name="Kohler A."/>
            <person name="Barry K."/>
            <person name="LaButti K."/>
            <person name="Morin E."/>
            <person name="Salamov A."/>
            <person name="Lipzen A."/>
            <person name="Mereny Z."/>
            <person name="Hegedus B."/>
            <person name="Baldrian P."/>
            <person name="Stursova M."/>
            <person name="Weitz H."/>
            <person name="Taylor A."/>
            <person name="Grigoriev I.V."/>
            <person name="Nagy L.G."/>
            <person name="Martin F."/>
            <person name="Kauserud H."/>
        </authorList>
    </citation>
    <scope>NUCLEOTIDE SEQUENCE</scope>
    <source>
        <strain evidence="2">CBHHK067</strain>
    </source>
</reference>
<feature type="coiled-coil region" evidence="1">
    <location>
        <begin position="27"/>
        <end position="54"/>
    </location>
</feature>
<proteinExistence type="predicted"/>
<sequence>MESPFTHRLHTNYVPSDEETAQIQSDLASHSQELARIDERIRELTAQRDKIRNYIDSHKALISYPRRLPPDILGEIFIACLPVDRNAVMSVDEAPLVLCRICSAWRTLALSTPRLWASLHTPASFILVDERRVAAVLKWLQRSGACPLSLTFIGEGWDWAPSIGPGSIRALVEDLAASSDRWRDIKFCPLSHEAATGLAKVQDTPMLESIQITTSAFVLRQIDLSKAPRLHTIILEVDDHHGPRYLLLLPWSEHVLSRNLPSQYSHPH</sequence>
<comment type="caution">
    <text evidence="2">The sequence shown here is derived from an EMBL/GenBank/DDBJ whole genome shotgun (WGS) entry which is preliminary data.</text>
</comment>
<organism evidence="2 3">
    <name type="scientific">Mycena rosella</name>
    <name type="common">Pink bonnet</name>
    <name type="synonym">Agaricus rosellus</name>
    <dbReference type="NCBI Taxonomy" id="1033263"/>
    <lineage>
        <taxon>Eukaryota</taxon>
        <taxon>Fungi</taxon>
        <taxon>Dikarya</taxon>
        <taxon>Basidiomycota</taxon>
        <taxon>Agaricomycotina</taxon>
        <taxon>Agaricomycetes</taxon>
        <taxon>Agaricomycetidae</taxon>
        <taxon>Agaricales</taxon>
        <taxon>Marasmiineae</taxon>
        <taxon>Mycenaceae</taxon>
        <taxon>Mycena</taxon>
    </lineage>
</organism>
<dbReference type="Proteomes" id="UP001221757">
    <property type="component" value="Unassembled WGS sequence"/>
</dbReference>
<evidence type="ECO:0000313" key="2">
    <source>
        <dbReference type="EMBL" id="KAJ7622696.1"/>
    </source>
</evidence>
<protein>
    <recommendedName>
        <fullName evidence="4">F-box domain-containing protein</fullName>
    </recommendedName>
</protein>
<keyword evidence="3" id="KW-1185">Reference proteome</keyword>